<organism evidence="5 6">
    <name type="scientific">Stegodyphus mimosarum</name>
    <name type="common">African social velvet spider</name>
    <dbReference type="NCBI Taxonomy" id="407821"/>
    <lineage>
        <taxon>Eukaryota</taxon>
        <taxon>Metazoa</taxon>
        <taxon>Ecdysozoa</taxon>
        <taxon>Arthropoda</taxon>
        <taxon>Chelicerata</taxon>
        <taxon>Arachnida</taxon>
        <taxon>Araneae</taxon>
        <taxon>Araneomorphae</taxon>
        <taxon>Entelegynae</taxon>
        <taxon>Eresoidea</taxon>
        <taxon>Eresidae</taxon>
        <taxon>Stegodyphus</taxon>
    </lineage>
</organism>
<dbReference type="Gene3D" id="3.40.50.150">
    <property type="entry name" value="Vaccinia Virus protein VP39"/>
    <property type="match status" value="1"/>
</dbReference>
<dbReference type="InterPro" id="IPR029063">
    <property type="entry name" value="SAM-dependent_MTases_sf"/>
</dbReference>
<keyword evidence="3 5" id="KW-0808">Transferase</keyword>
<evidence type="ECO:0000256" key="2">
    <source>
        <dbReference type="ARBA" id="ARBA00022603"/>
    </source>
</evidence>
<dbReference type="GO" id="GO:0005634">
    <property type="term" value="C:nucleus"/>
    <property type="evidence" value="ECO:0007669"/>
    <property type="project" value="TreeGrafter"/>
</dbReference>
<keyword evidence="4" id="KW-0949">S-adenosyl-L-methionine</keyword>
<dbReference type="STRING" id="407821.A0A087T2D7"/>
<keyword evidence="2 5" id="KW-0489">Methyltransferase</keyword>
<dbReference type="SUPFAM" id="SSF53335">
    <property type="entry name" value="S-adenosyl-L-methionine-dependent methyltransferases"/>
    <property type="match status" value="1"/>
</dbReference>
<accession>A0A087T2D7</accession>
<dbReference type="PROSITE" id="PS00094">
    <property type="entry name" value="C5_MTASE_1"/>
    <property type="match status" value="1"/>
</dbReference>
<dbReference type="Proteomes" id="UP000054359">
    <property type="component" value="Unassembled WGS sequence"/>
</dbReference>
<protein>
    <recommendedName>
        <fullName evidence="1">DNA (cytosine-5-)-methyltransferase</fullName>
        <ecNumber evidence="1">2.1.1.37</ecNumber>
    </recommendedName>
</protein>
<dbReference type="EC" id="2.1.1.37" evidence="1"/>
<feature type="non-terminal residue" evidence="5">
    <location>
        <position position="94"/>
    </location>
</feature>
<name>A0A087T2D7_STEMI</name>
<evidence type="ECO:0000256" key="4">
    <source>
        <dbReference type="ARBA" id="ARBA00022691"/>
    </source>
</evidence>
<dbReference type="EMBL" id="KK113073">
    <property type="protein sequence ID" value="KFM59276.1"/>
    <property type="molecule type" value="Genomic_DNA"/>
</dbReference>
<proteinExistence type="predicted"/>
<evidence type="ECO:0000313" key="6">
    <source>
        <dbReference type="Proteomes" id="UP000054359"/>
    </source>
</evidence>
<reference evidence="5 6" key="1">
    <citation type="submission" date="2013-11" db="EMBL/GenBank/DDBJ databases">
        <title>Genome sequencing of Stegodyphus mimosarum.</title>
        <authorList>
            <person name="Bechsgaard J."/>
        </authorList>
    </citation>
    <scope>NUCLEOTIDE SEQUENCE [LARGE SCALE GENOMIC DNA]</scope>
</reference>
<dbReference type="AlphaFoldDB" id="A0A087T2D7"/>
<evidence type="ECO:0000256" key="1">
    <source>
        <dbReference type="ARBA" id="ARBA00011975"/>
    </source>
</evidence>
<dbReference type="OMA" id="GDRIEHI"/>
<dbReference type="PANTHER" id="PTHR23068:SF25">
    <property type="entry name" value="DNA (CYTOSINE-5)-METHYLTRANSFERASE DRM2"/>
    <property type="match status" value="1"/>
</dbReference>
<dbReference type="InterPro" id="IPR018117">
    <property type="entry name" value="C5_DNA_meth_AS"/>
</dbReference>
<dbReference type="InterPro" id="IPR050390">
    <property type="entry name" value="C5-Methyltransferase"/>
</dbReference>
<sequence>MEEYVKKRPLKVLSLFDGISTGKLALDSLGIGISKYYASEIDEEAIAISKLNHKDNIIHLGDVKNLCEEKLKCMCPIDLVIGGSPCNDLSLVNP</sequence>
<evidence type="ECO:0000313" key="5">
    <source>
        <dbReference type="EMBL" id="KFM59276.1"/>
    </source>
</evidence>
<dbReference type="PANTHER" id="PTHR23068">
    <property type="entry name" value="DNA CYTOSINE-5- -METHYLTRANSFERASE 3-RELATED"/>
    <property type="match status" value="1"/>
</dbReference>
<dbReference type="GO" id="GO:0032259">
    <property type="term" value="P:methylation"/>
    <property type="evidence" value="ECO:0007669"/>
    <property type="project" value="UniProtKB-KW"/>
</dbReference>
<dbReference type="Pfam" id="PF00145">
    <property type="entry name" value="DNA_methylase"/>
    <property type="match status" value="1"/>
</dbReference>
<dbReference type="InterPro" id="IPR001525">
    <property type="entry name" value="C5_MeTfrase"/>
</dbReference>
<gene>
    <name evidence="5" type="ORF">X975_12316</name>
</gene>
<evidence type="ECO:0000256" key="3">
    <source>
        <dbReference type="ARBA" id="ARBA00022679"/>
    </source>
</evidence>
<keyword evidence="6" id="KW-1185">Reference proteome</keyword>
<dbReference type="OrthoDB" id="641149at2759"/>
<dbReference type="GO" id="GO:0003886">
    <property type="term" value="F:DNA (cytosine-5-)-methyltransferase activity"/>
    <property type="evidence" value="ECO:0007669"/>
    <property type="project" value="UniProtKB-EC"/>
</dbReference>